<organism evidence="2 3">
    <name type="scientific">Piedraia hortae CBS 480.64</name>
    <dbReference type="NCBI Taxonomy" id="1314780"/>
    <lineage>
        <taxon>Eukaryota</taxon>
        <taxon>Fungi</taxon>
        <taxon>Dikarya</taxon>
        <taxon>Ascomycota</taxon>
        <taxon>Pezizomycotina</taxon>
        <taxon>Dothideomycetes</taxon>
        <taxon>Dothideomycetidae</taxon>
        <taxon>Capnodiales</taxon>
        <taxon>Piedraiaceae</taxon>
        <taxon>Piedraia</taxon>
    </lineage>
</organism>
<sequence length="416" mass="46691">MPNLSKWVPRADVGWFVGFQPNTMTNYKILVWRWNNRLNPYRPVIIITPHVSFDEQSVYGDLLTLTQQQQQTDSGWASSPVDSLHWGHSTTYQPTGSPEHVEIFQTVVNELSNSAATSSNVYPTPSQDVVMEDEGFPPVPSTIQAQSSPTQDVFMTDFPSPQLEGENETTEGVTSVRSDQEDPGNFGIGKRGPANEDEEEVVEQGEQHQELVEYHYLVTSQPGAEINMSDCETTTDEVQSQAESEDSNAQNALVVRKPMENEVQTAQDYQMDEFADESKEIIDTPMLPFEPPRYAGKKRLHYPSPPPAPEERVWTRRGRSVVKHDYKRLNTGEDIFPGNIPTMTAAAQGIPRTLKEAVKSPDATKWRAAVQAEIERLQESGTIEVIGRTELLKHQKVMTGKWVLAKKHNPDGSVEK</sequence>
<dbReference type="AlphaFoldDB" id="A0A6A7BX01"/>
<proteinExistence type="predicted"/>
<dbReference type="Proteomes" id="UP000799421">
    <property type="component" value="Unassembled WGS sequence"/>
</dbReference>
<keyword evidence="3" id="KW-1185">Reference proteome</keyword>
<dbReference type="OrthoDB" id="3344688at2759"/>
<evidence type="ECO:0008006" key="4">
    <source>
        <dbReference type="Google" id="ProtNLM"/>
    </source>
</evidence>
<evidence type="ECO:0000256" key="1">
    <source>
        <dbReference type="SAM" id="MobiDB-lite"/>
    </source>
</evidence>
<evidence type="ECO:0000313" key="2">
    <source>
        <dbReference type="EMBL" id="KAF2859028.1"/>
    </source>
</evidence>
<gene>
    <name evidence="2" type="ORF">K470DRAFT_288670</name>
</gene>
<protein>
    <recommendedName>
        <fullName evidence="4">Reverse transcriptase Ty1/copia-type domain-containing protein</fullName>
    </recommendedName>
</protein>
<name>A0A6A7BX01_9PEZI</name>
<reference evidence="2" key="1">
    <citation type="journal article" date="2020" name="Stud. Mycol.">
        <title>101 Dothideomycetes genomes: a test case for predicting lifestyles and emergence of pathogens.</title>
        <authorList>
            <person name="Haridas S."/>
            <person name="Albert R."/>
            <person name="Binder M."/>
            <person name="Bloem J."/>
            <person name="Labutti K."/>
            <person name="Salamov A."/>
            <person name="Andreopoulos B."/>
            <person name="Baker S."/>
            <person name="Barry K."/>
            <person name="Bills G."/>
            <person name="Bluhm B."/>
            <person name="Cannon C."/>
            <person name="Castanera R."/>
            <person name="Culley D."/>
            <person name="Daum C."/>
            <person name="Ezra D."/>
            <person name="Gonzalez J."/>
            <person name="Henrissat B."/>
            <person name="Kuo A."/>
            <person name="Liang C."/>
            <person name="Lipzen A."/>
            <person name="Lutzoni F."/>
            <person name="Magnuson J."/>
            <person name="Mondo S."/>
            <person name="Nolan M."/>
            <person name="Ohm R."/>
            <person name="Pangilinan J."/>
            <person name="Park H.-J."/>
            <person name="Ramirez L."/>
            <person name="Alfaro M."/>
            <person name="Sun H."/>
            <person name="Tritt A."/>
            <person name="Yoshinaga Y."/>
            <person name="Zwiers L.-H."/>
            <person name="Turgeon B."/>
            <person name="Goodwin S."/>
            <person name="Spatafora J."/>
            <person name="Crous P."/>
            <person name="Grigoriev I."/>
        </authorList>
    </citation>
    <scope>NUCLEOTIDE SEQUENCE</scope>
    <source>
        <strain evidence="2">CBS 480.64</strain>
    </source>
</reference>
<accession>A0A6A7BX01</accession>
<dbReference type="EMBL" id="MU005998">
    <property type="protein sequence ID" value="KAF2859028.1"/>
    <property type="molecule type" value="Genomic_DNA"/>
</dbReference>
<feature type="region of interest" description="Disordered" evidence="1">
    <location>
        <begin position="160"/>
        <end position="196"/>
    </location>
</feature>
<evidence type="ECO:0000313" key="3">
    <source>
        <dbReference type="Proteomes" id="UP000799421"/>
    </source>
</evidence>